<gene>
    <name evidence="3" type="ORF">C2869_12455</name>
</gene>
<dbReference type="OrthoDB" id="9813518at2"/>
<keyword evidence="1" id="KW-0812">Transmembrane</keyword>
<dbReference type="SUPFAM" id="SSF81324">
    <property type="entry name" value="Voltage-gated potassium channels"/>
    <property type="match status" value="1"/>
</dbReference>
<keyword evidence="4" id="KW-1185">Reference proteome</keyword>
<evidence type="ECO:0000259" key="2">
    <source>
        <dbReference type="Pfam" id="PF07885"/>
    </source>
</evidence>
<dbReference type="Proteomes" id="UP000244441">
    <property type="component" value="Chromosome"/>
</dbReference>
<dbReference type="EMBL" id="CP026604">
    <property type="protein sequence ID" value="AWB67196.1"/>
    <property type="molecule type" value="Genomic_DNA"/>
</dbReference>
<dbReference type="AlphaFoldDB" id="A0A2S0VSJ8"/>
<dbReference type="Gene3D" id="3.40.50.720">
    <property type="entry name" value="NAD(P)-binding Rossmann-like Domain"/>
    <property type="match status" value="1"/>
</dbReference>
<feature type="transmembrane region" description="Helical" evidence="1">
    <location>
        <begin position="20"/>
        <end position="38"/>
    </location>
</feature>
<feature type="transmembrane region" description="Helical" evidence="1">
    <location>
        <begin position="50"/>
        <end position="70"/>
    </location>
</feature>
<keyword evidence="1" id="KW-1133">Transmembrane helix</keyword>
<protein>
    <recommendedName>
        <fullName evidence="2">Potassium channel domain-containing protein</fullName>
    </recommendedName>
</protein>
<keyword evidence="1" id="KW-0472">Membrane</keyword>
<dbReference type="PANTHER" id="PTHR43833">
    <property type="entry name" value="POTASSIUM CHANNEL PROTEIN 2-RELATED-RELATED"/>
    <property type="match status" value="1"/>
</dbReference>
<dbReference type="PANTHER" id="PTHR43833:SF9">
    <property type="entry name" value="POTASSIUM CHANNEL PROTEIN YUGO-RELATED"/>
    <property type="match status" value="1"/>
</dbReference>
<evidence type="ECO:0000256" key="1">
    <source>
        <dbReference type="SAM" id="Phobius"/>
    </source>
</evidence>
<feature type="domain" description="Potassium channel" evidence="2">
    <location>
        <begin position="47"/>
        <end position="104"/>
    </location>
</feature>
<evidence type="ECO:0000313" key="3">
    <source>
        <dbReference type="EMBL" id="AWB67196.1"/>
    </source>
</evidence>
<proteinExistence type="predicted"/>
<dbReference type="KEGG" id="cate:C2869_12455"/>
<dbReference type="Gene3D" id="1.10.287.70">
    <property type="match status" value="1"/>
</dbReference>
<dbReference type="InterPro" id="IPR013099">
    <property type="entry name" value="K_chnl_dom"/>
</dbReference>
<evidence type="ECO:0000313" key="4">
    <source>
        <dbReference type="Proteomes" id="UP000244441"/>
    </source>
</evidence>
<dbReference type="RefSeq" id="WP_108603243.1">
    <property type="nucleotide sequence ID" value="NZ_CP026604.1"/>
</dbReference>
<name>A0A2S0VSJ8_9ALTE</name>
<dbReference type="Pfam" id="PF07885">
    <property type="entry name" value="Ion_trans_2"/>
    <property type="match status" value="1"/>
</dbReference>
<organism evidence="3 4">
    <name type="scientific">Saccharobesus litoralis</name>
    <dbReference type="NCBI Taxonomy" id="2172099"/>
    <lineage>
        <taxon>Bacteria</taxon>
        <taxon>Pseudomonadati</taxon>
        <taxon>Pseudomonadota</taxon>
        <taxon>Gammaproteobacteria</taxon>
        <taxon>Alteromonadales</taxon>
        <taxon>Alteromonadaceae</taxon>
        <taxon>Saccharobesus</taxon>
    </lineage>
</organism>
<sequence>MSVFSLFVRKLVHHFSRVSWKSLTLIAGLHYGIGYLICDWTAQDHIVDTWYHYFHFWIVTISTVGYGDFYAQGGWNTIFVDIWFIGFGLGLFGSLLGKTAEFIFQLINRHVQGMKNFSSLTDHIIIFSNSRLDAQRIIELLLADANRVNRTILFCTTQSDIPHPMPEHESVEFARLTDFKAEDEMVRINLYGAKRVIISTDSDDENLALTVHVTGLVNESCHIATHFDDENNIESLERLKLPVECSTSNRVEQLVRASQDHGTTAIINQLLNTKVGMTLFVARVDNIDTTFGELKSRIYQTYGADVIGIALDELGKSLEILPTGDTQLSGTVFIHYLYNQRLQASYFS</sequence>
<feature type="transmembrane region" description="Helical" evidence="1">
    <location>
        <begin position="82"/>
        <end position="104"/>
    </location>
</feature>
<accession>A0A2S0VSJ8</accession>
<reference evidence="3 4" key="1">
    <citation type="submission" date="2018-01" db="EMBL/GenBank/DDBJ databases">
        <title>Genome sequence of a Cantenovulum-like bacteria.</title>
        <authorList>
            <person name="Tan W.R."/>
            <person name="Lau N.-S."/>
            <person name="Go F."/>
            <person name="Amirul A.-A.A."/>
        </authorList>
    </citation>
    <scope>NUCLEOTIDE SEQUENCE [LARGE SCALE GENOMIC DNA]</scope>
    <source>
        <strain evidence="3 4">CCB-QB4</strain>
    </source>
</reference>
<dbReference type="InterPro" id="IPR050721">
    <property type="entry name" value="Trk_Ktr_HKT_K-transport"/>
</dbReference>